<reference evidence="8 9" key="1">
    <citation type="submission" date="2016-01" db="EMBL/GenBank/DDBJ databases">
        <title>Draft Genome Sequences of Seven Thermophilic Sporeformers Isolated from Foods.</title>
        <authorList>
            <person name="Berendsen E.M."/>
            <person name="Wells-Bennik M.H."/>
            <person name="Krawcyk A.O."/>
            <person name="De Jong A."/>
            <person name="Holsappel S."/>
            <person name="Eijlander R.T."/>
            <person name="Kuipers O.P."/>
        </authorList>
    </citation>
    <scope>NUCLEOTIDE SEQUENCE [LARGE SCALE GENOMIC DNA]</scope>
    <source>
        <strain evidence="8 9">B4110</strain>
    </source>
</reference>
<evidence type="ECO:0000256" key="4">
    <source>
        <dbReference type="RuleBase" id="RU362073"/>
    </source>
</evidence>
<dbReference type="GO" id="GO:0005576">
    <property type="term" value="C:extracellular region"/>
    <property type="evidence" value="ECO:0007669"/>
    <property type="project" value="UniProtKB-SubCell"/>
</dbReference>
<evidence type="ECO:0000256" key="1">
    <source>
        <dbReference type="ARBA" id="ARBA00005709"/>
    </source>
</evidence>
<comment type="function">
    <text evidence="4">Flagellin is the subunit protein which polymerizes to form the filaments of bacterial flagella.</text>
</comment>
<dbReference type="InterPro" id="IPR001029">
    <property type="entry name" value="Flagellin_N"/>
</dbReference>
<evidence type="ECO:0000256" key="3">
    <source>
        <dbReference type="ARBA" id="ARBA00023143"/>
    </source>
</evidence>
<dbReference type="EMBL" id="LQYW01000165">
    <property type="protein sequence ID" value="KYD23460.1"/>
    <property type="molecule type" value="Genomic_DNA"/>
</dbReference>
<evidence type="ECO:0000259" key="6">
    <source>
        <dbReference type="Pfam" id="PF00669"/>
    </source>
</evidence>
<dbReference type="InterPro" id="IPR001492">
    <property type="entry name" value="Flagellin"/>
</dbReference>
<keyword evidence="3 4" id="KW-0975">Bacterial flagellum</keyword>
<gene>
    <name evidence="8" type="ORF">B4110_3214</name>
</gene>
<accession>A0A150MFZ3</accession>
<sequence length="420" mass="44142">MRINHNIAALNTYRQLTIGQSAAAKNMEKLSSGLRINRAGDDAAGLAISEKMRGQIRGLEQASRNAQDAISMIQTAEGALNEVHSILQRMRELAVQSANDTNTQDDRNEIQKEINQLTEEINRIGNNTEFNTKKLINGDAKGSGTSGATQERVKFDFSGIGADQTSSTVLTIGGTDYTIVFNNAKDNDNSGANDSVDAATKTITIATKTSDPANLGARLKAAFESMRGNDPTLSISEFDFSQTGETLTITARAGGRFDGQAGDGSIQFKSGVNPVTTQVAKGSNGTNGTLTFQVGANNDQQITLSINDMRAVALGIASTTAGGDADAGAGNAVFATGSDNMITKDVTSGTEYALDVTSAAKATDAVKVIDEAIKKVSTERAKLGAYQNRLEHTINNLGTAAENLTAAESRIRDVDYALAA</sequence>
<organism evidence="8 9">
    <name type="scientific">Parageobacillus toebii</name>
    <dbReference type="NCBI Taxonomy" id="153151"/>
    <lineage>
        <taxon>Bacteria</taxon>
        <taxon>Bacillati</taxon>
        <taxon>Bacillota</taxon>
        <taxon>Bacilli</taxon>
        <taxon>Bacillales</taxon>
        <taxon>Anoxybacillaceae</taxon>
        <taxon>Parageobacillus</taxon>
    </lineage>
</organism>
<dbReference type="Proteomes" id="UP000075324">
    <property type="component" value="Unassembled WGS sequence"/>
</dbReference>
<dbReference type="PRINTS" id="PR00207">
    <property type="entry name" value="FLAGELLIN"/>
</dbReference>
<comment type="subcellular location">
    <subcellularLocation>
        <location evidence="4">Secreted</location>
    </subcellularLocation>
    <subcellularLocation>
        <location evidence="4">Bacterial flagellum</location>
    </subcellularLocation>
</comment>
<dbReference type="PATRIC" id="fig|153151.4.peg.1633"/>
<dbReference type="AlphaFoldDB" id="A0A150MFZ3"/>
<keyword evidence="4" id="KW-0964">Secreted</keyword>
<dbReference type="GO" id="GO:0009288">
    <property type="term" value="C:bacterial-type flagellum"/>
    <property type="evidence" value="ECO:0007669"/>
    <property type="project" value="UniProtKB-SubCell"/>
</dbReference>
<protein>
    <recommendedName>
        <fullName evidence="2 4">Flagellin</fullName>
    </recommendedName>
</protein>
<dbReference type="Gene3D" id="2.170.280.10">
    <property type="entry name" value="f41 fragment of flagellin, middle domain"/>
    <property type="match status" value="1"/>
</dbReference>
<dbReference type="Pfam" id="PF00669">
    <property type="entry name" value="Flagellin_N"/>
    <property type="match status" value="1"/>
</dbReference>
<evidence type="ECO:0000313" key="9">
    <source>
        <dbReference type="Proteomes" id="UP000075324"/>
    </source>
</evidence>
<evidence type="ECO:0000256" key="2">
    <source>
        <dbReference type="ARBA" id="ARBA00020110"/>
    </source>
</evidence>
<evidence type="ECO:0000313" key="8">
    <source>
        <dbReference type="EMBL" id="KYD23460.1"/>
    </source>
</evidence>
<name>A0A150MFZ3_9BACL</name>
<dbReference type="PANTHER" id="PTHR42792:SF2">
    <property type="entry name" value="FLAGELLIN"/>
    <property type="match status" value="1"/>
</dbReference>
<evidence type="ECO:0000259" key="7">
    <source>
        <dbReference type="Pfam" id="PF00700"/>
    </source>
</evidence>
<feature type="domain" description="Flagellin C-terminal" evidence="7">
    <location>
        <begin position="367"/>
        <end position="418"/>
    </location>
</feature>
<feature type="domain" description="Flagellin N-terminal" evidence="6">
    <location>
        <begin position="3"/>
        <end position="139"/>
    </location>
</feature>
<dbReference type="InterPro" id="IPR046358">
    <property type="entry name" value="Flagellin_C"/>
</dbReference>
<dbReference type="Pfam" id="PF00700">
    <property type="entry name" value="Flagellin_C"/>
    <property type="match status" value="1"/>
</dbReference>
<evidence type="ECO:0000256" key="5">
    <source>
        <dbReference type="SAM" id="Coils"/>
    </source>
</evidence>
<dbReference type="Gene3D" id="3.30.70.2120">
    <property type="match status" value="1"/>
</dbReference>
<comment type="caution">
    <text evidence="8">The sequence shown here is derived from an EMBL/GenBank/DDBJ whole genome shotgun (WGS) entry which is preliminary data.</text>
</comment>
<dbReference type="Gene3D" id="1.20.1330.10">
    <property type="entry name" value="f41 fragment of flagellin, N-terminal domain"/>
    <property type="match status" value="2"/>
</dbReference>
<dbReference type="GO" id="GO:0005198">
    <property type="term" value="F:structural molecule activity"/>
    <property type="evidence" value="ECO:0007669"/>
    <property type="project" value="UniProtKB-UniRule"/>
</dbReference>
<feature type="coiled-coil region" evidence="5">
    <location>
        <begin position="59"/>
        <end position="127"/>
    </location>
</feature>
<proteinExistence type="inferred from homology"/>
<dbReference type="SUPFAM" id="SSF64518">
    <property type="entry name" value="Phase 1 flagellin"/>
    <property type="match status" value="1"/>
</dbReference>
<dbReference type="PANTHER" id="PTHR42792">
    <property type="entry name" value="FLAGELLIN"/>
    <property type="match status" value="1"/>
</dbReference>
<keyword evidence="5" id="KW-0175">Coiled coil</keyword>
<dbReference type="RefSeq" id="WP_062679056.1">
    <property type="nucleotide sequence ID" value="NZ_LQYW01000165.1"/>
</dbReference>
<comment type="similarity">
    <text evidence="1 4">Belongs to the bacterial flagellin family.</text>
</comment>